<dbReference type="InterPro" id="IPR021259">
    <property type="entry name" value="DUF2817"/>
</dbReference>
<protein>
    <submittedName>
        <fullName evidence="1">DUF2817 domain-containing protein</fullName>
    </submittedName>
</protein>
<evidence type="ECO:0000313" key="2">
    <source>
        <dbReference type="Proteomes" id="UP000529637"/>
    </source>
</evidence>
<dbReference type="AlphaFoldDB" id="A0A7Y6NNU9"/>
<dbReference type="Proteomes" id="UP000529637">
    <property type="component" value="Unassembled WGS sequence"/>
</dbReference>
<organism evidence="1 2">
    <name type="scientific">Piscinibacter koreensis</name>
    <dbReference type="NCBI Taxonomy" id="2742824"/>
    <lineage>
        <taxon>Bacteria</taxon>
        <taxon>Pseudomonadati</taxon>
        <taxon>Pseudomonadota</taxon>
        <taxon>Betaproteobacteria</taxon>
        <taxon>Burkholderiales</taxon>
        <taxon>Sphaerotilaceae</taxon>
        <taxon>Piscinibacter</taxon>
    </lineage>
</organism>
<dbReference type="EMBL" id="JABWMJ010000005">
    <property type="protein sequence ID" value="NUZ06643.1"/>
    <property type="molecule type" value="Genomic_DNA"/>
</dbReference>
<dbReference type="Gene3D" id="3.40.630.10">
    <property type="entry name" value="Zn peptidases"/>
    <property type="match status" value="1"/>
</dbReference>
<proteinExistence type="predicted"/>
<accession>A0A7Y6NNU9</accession>
<dbReference type="SUPFAM" id="SSF53187">
    <property type="entry name" value="Zn-dependent exopeptidases"/>
    <property type="match status" value="1"/>
</dbReference>
<dbReference type="Pfam" id="PF10994">
    <property type="entry name" value="DUF2817"/>
    <property type="match status" value="1"/>
</dbReference>
<evidence type="ECO:0000313" key="1">
    <source>
        <dbReference type="EMBL" id="NUZ06643.1"/>
    </source>
</evidence>
<name>A0A7Y6NNU9_9BURK</name>
<reference evidence="1 2" key="1">
    <citation type="submission" date="2020-06" db="EMBL/GenBank/DDBJ databases">
        <title>Schlegella sp. ID0723 isolated from air conditioner.</title>
        <authorList>
            <person name="Kim D.Y."/>
            <person name="Kim D.-U."/>
        </authorList>
    </citation>
    <scope>NUCLEOTIDE SEQUENCE [LARGE SCALE GENOMIC DNA]</scope>
    <source>
        <strain evidence="1 2">ID0723</strain>
    </source>
</reference>
<comment type="caution">
    <text evidence="1">The sequence shown here is derived from an EMBL/GenBank/DDBJ whole genome shotgun (WGS) entry which is preliminary data.</text>
</comment>
<dbReference type="CDD" id="cd06233">
    <property type="entry name" value="M14-like"/>
    <property type="match status" value="1"/>
</dbReference>
<keyword evidence="2" id="KW-1185">Reference proteome</keyword>
<gene>
    <name evidence="1" type="ORF">HQN59_12805</name>
</gene>
<dbReference type="RefSeq" id="WP_176069485.1">
    <property type="nucleotide sequence ID" value="NZ_JABWMJ010000005.1"/>
</dbReference>
<sequence>MTSDGAGSPAAEDCFAQSYAEARARFLAAASAAGLAVDSHVHPERGRDGETLAMDVVVDGDPAASALLVVSSACHGVEGFCGSAAQVALLGDARLRALARAAGVAVLHIHALNSYGFSWWRRTTHENVDLNRNFHSFGAQAPANAGYDALADALVPASWPPPPEAQETIERFIAEHGERGFQQAVSAGQYRHPDGIFFGGTAPTWSQQTLRAVLRRHASRCRELGWIDWHTGLGPKGKGERIFAGRNDPETLARVQAWWGDVTSTHDGSSTSAMLNGEMWSVAYEECPQARYTGIALEFGTLPIPEVLYALRADQWLLNHPQTDAGKRQAIKRQIRDAFYVDEPEWKAQVIEQSLDATRAGLRGLAEAIRGR</sequence>